<comment type="caution">
    <text evidence="3">The sequence shown here is derived from an EMBL/GenBank/DDBJ whole genome shotgun (WGS) entry which is preliminary data.</text>
</comment>
<feature type="region of interest" description="Disordered" evidence="1">
    <location>
        <begin position="82"/>
        <end position="125"/>
    </location>
</feature>
<feature type="signal peptide" evidence="2">
    <location>
        <begin position="1"/>
        <end position="19"/>
    </location>
</feature>
<keyword evidence="2" id="KW-0732">Signal</keyword>
<protein>
    <submittedName>
        <fullName evidence="3">Uncharacterized protein</fullName>
    </submittedName>
</protein>
<feature type="compositionally biased region" description="Low complexity" evidence="1">
    <location>
        <begin position="82"/>
        <end position="100"/>
    </location>
</feature>
<proteinExistence type="predicted"/>
<feature type="chain" id="PRO_5042222510" evidence="2">
    <location>
        <begin position="20"/>
        <end position="155"/>
    </location>
</feature>
<dbReference type="Proteomes" id="UP001222325">
    <property type="component" value="Unassembled WGS sequence"/>
</dbReference>
<accession>A0AAD6XXU5</accession>
<evidence type="ECO:0000256" key="1">
    <source>
        <dbReference type="SAM" id="MobiDB-lite"/>
    </source>
</evidence>
<evidence type="ECO:0000313" key="3">
    <source>
        <dbReference type="EMBL" id="KAJ7103503.1"/>
    </source>
</evidence>
<dbReference type="EMBL" id="JARJCN010000002">
    <property type="protein sequence ID" value="KAJ7103503.1"/>
    <property type="molecule type" value="Genomic_DNA"/>
</dbReference>
<sequence>MKWFSLLGLLAASIPLAAAQSTNRPASSTSAGSPSAQVTVITSLSTGVTIVASNGGRVEVSTTATILITSTIATTAAAAASSSANGGSSSAASSTSTANLPTGSAGLVTDQAPAPGAPGGPYGPPDTYINAAHTLRRNTLLLSLGSVVVGGLLVA</sequence>
<gene>
    <name evidence="3" type="ORF">B0H15DRAFT_216480</name>
</gene>
<organism evidence="3 4">
    <name type="scientific">Mycena belliarum</name>
    <dbReference type="NCBI Taxonomy" id="1033014"/>
    <lineage>
        <taxon>Eukaryota</taxon>
        <taxon>Fungi</taxon>
        <taxon>Dikarya</taxon>
        <taxon>Basidiomycota</taxon>
        <taxon>Agaricomycotina</taxon>
        <taxon>Agaricomycetes</taxon>
        <taxon>Agaricomycetidae</taxon>
        <taxon>Agaricales</taxon>
        <taxon>Marasmiineae</taxon>
        <taxon>Mycenaceae</taxon>
        <taxon>Mycena</taxon>
    </lineage>
</organism>
<evidence type="ECO:0000313" key="4">
    <source>
        <dbReference type="Proteomes" id="UP001222325"/>
    </source>
</evidence>
<feature type="compositionally biased region" description="Pro residues" evidence="1">
    <location>
        <begin position="115"/>
        <end position="124"/>
    </location>
</feature>
<reference evidence="3" key="1">
    <citation type="submission" date="2023-03" db="EMBL/GenBank/DDBJ databases">
        <title>Massive genome expansion in bonnet fungi (Mycena s.s.) driven by repeated elements and novel gene families across ecological guilds.</title>
        <authorList>
            <consortium name="Lawrence Berkeley National Laboratory"/>
            <person name="Harder C.B."/>
            <person name="Miyauchi S."/>
            <person name="Viragh M."/>
            <person name="Kuo A."/>
            <person name="Thoen E."/>
            <person name="Andreopoulos B."/>
            <person name="Lu D."/>
            <person name="Skrede I."/>
            <person name="Drula E."/>
            <person name="Henrissat B."/>
            <person name="Morin E."/>
            <person name="Kohler A."/>
            <person name="Barry K."/>
            <person name="LaButti K."/>
            <person name="Morin E."/>
            <person name="Salamov A."/>
            <person name="Lipzen A."/>
            <person name="Mereny Z."/>
            <person name="Hegedus B."/>
            <person name="Baldrian P."/>
            <person name="Stursova M."/>
            <person name="Weitz H."/>
            <person name="Taylor A."/>
            <person name="Grigoriev I.V."/>
            <person name="Nagy L.G."/>
            <person name="Martin F."/>
            <person name="Kauserud H."/>
        </authorList>
    </citation>
    <scope>NUCLEOTIDE SEQUENCE</scope>
    <source>
        <strain evidence="3">CBHHK173m</strain>
    </source>
</reference>
<keyword evidence="4" id="KW-1185">Reference proteome</keyword>
<evidence type="ECO:0000256" key="2">
    <source>
        <dbReference type="SAM" id="SignalP"/>
    </source>
</evidence>
<name>A0AAD6XXU5_9AGAR</name>
<dbReference type="AlphaFoldDB" id="A0AAD6XXU5"/>